<dbReference type="AlphaFoldDB" id="A0A3P6Q627"/>
<reference evidence="2 3" key="1">
    <citation type="submission" date="2018-11" db="EMBL/GenBank/DDBJ databases">
        <authorList>
            <consortium name="Pathogen Informatics"/>
        </authorList>
    </citation>
    <scope>NUCLEOTIDE SEQUENCE [LARGE SCALE GENOMIC DNA]</scope>
</reference>
<sequence length="94" mass="10491">MLLSSSSDTSYTVQDNDSSQFNSQSIQQPTESPSIENEMNRSQQEINLDEKCLLELSSRDLFDGSSIYGEECFDERSLYGSNVENTTTSAVLDC</sequence>
<protein>
    <submittedName>
        <fullName evidence="2">Uncharacterized protein</fullName>
    </submittedName>
</protein>
<dbReference type="OrthoDB" id="2320933at2759"/>
<keyword evidence="3" id="KW-1185">Reference proteome</keyword>
<accession>A0A3P6Q627</accession>
<gene>
    <name evidence="2" type="ORF">ASIM_LOCUS6996</name>
</gene>
<feature type="compositionally biased region" description="Polar residues" evidence="1">
    <location>
        <begin position="29"/>
        <end position="43"/>
    </location>
</feature>
<feature type="compositionally biased region" description="Polar residues" evidence="1">
    <location>
        <begin position="1"/>
        <end position="13"/>
    </location>
</feature>
<evidence type="ECO:0000313" key="2">
    <source>
        <dbReference type="EMBL" id="VDK28274.1"/>
    </source>
</evidence>
<dbReference type="EMBL" id="UYRR01016151">
    <property type="protein sequence ID" value="VDK28274.1"/>
    <property type="molecule type" value="Genomic_DNA"/>
</dbReference>
<feature type="non-terminal residue" evidence="2">
    <location>
        <position position="94"/>
    </location>
</feature>
<dbReference type="Proteomes" id="UP000267096">
    <property type="component" value="Unassembled WGS sequence"/>
</dbReference>
<feature type="region of interest" description="Disordered" evidence="1">
    <location>
        <begin position="1"/>
        <end position="43"/>
    </location>
</feature>
<proteinExistence type="predicted"/>
<evidence type="ECO:0000313" key="3">
    <source>
        <dbReference type="Proteomes" id="UP000267096"/>
    </source>
</evidence>
<name>A0A3P6Q627_ANISI</name>
<evidence type="ECO:0000256" key="1">
    <source>
        <dbReference type="SAM" id="MobiDB-lite"/>
    </source>
</evidence>
<feature type="compositionally biased region" description="Low complexity" evidence="1">
    <location>
        <begin position="14"/>
        <end position="28"/>
    </location>
</feature>
<organism evidence="2 3">
    <name type="scientific">Anisakis simplex</name>
    <name type="common">Herring worm</name>
    <dbReference type="NCBI Taxonomy" id="6269"/>
    <lineage>
        <taxon>Eukaryota</taxon>
        <taxon>Metazoa</taxon>
        <taxon>Ecdysozoa</taxon>
        <taxon>Nematoda</taxon>
        <taxon>Chromadorea</taxon>
        <taxon>Rhabditida</taxon>
        <taxon>Spirurina</taxon>
        <taxon>Ascaridomorpha</taxon>
        <taxon>Ascaridoidea</taxon>
        <taxon>Anisakidae</taxon>
        <taxon>Anisakis</taxon>
        <taxon>Anisakis simplex complex</taxon>
    </lineage>
</organism>